<dbReference type="FunFam" id="3.30.200.20:FF:000059">
    <property type="entry name" value="S-receptor-like serine/threonine-protein kinase"/>
    <property type="match status" value="1"/>
</dbReference>
<dbReference type="Gene3D" id="3.30.200.20">
    <property type="entry name" value="Phosphorylase Kinase, domain 1"/>
    <property type="match status" value="1"/>
</dbReference>
<evidence type="ECO:0000256" key="1">
    <source>
        <dbReference type="ARBA" id="ARBA00004479"/>
    </source>
</evidence>
<evidence type="ECO:0000256" key="3">
    <source>
        <dbReference type="ARBA" id="ARBA00022527"/>
    </source>
</evidence>
<comment type="catalytic activity">
    <reaction evidence="17">
        <text>L-seryl-[protein] + ATP = O-phospho-L-seryl-[protein] + ADP + H(+)</text>
        <dbReference type="Rhea" id="RHEA:17989"/>
        <dbReference type="Rhea" id="RHEA-COMP:9863"/>
        <dbReference type="Rhea" id="RHEA-COMP:11604"/>
        <dbReference type="ChEBI" id="CHEBI:15378"/>
        <dbReference type="ChEBI" id="CHEBI:29999"/>
        <dbReference type="ChEBI" id="CHEBI:30616"/>
        <dbReference type="ChEBI" id="CHEBI:83421"/>
        <dbReference type="ChEBI" id="CHEBI:456216"/>
        <dbReference type="EC" id="2.7.11.1"/>
    </reaction>
</comment>
<accession>A0A7J6EGJ7</accession>
<evidence type="ECO:0000256" key="16">
    <source>
        <dbReference type="ARBA" id="ARBA00047899"/>
    </source>
</evidence>
<keyword evidence="11 19" id="KW-1133">Transmembrane helix</keyword>
<dbReference type="Gene3D" id="1.10.510.10">
    <property type="entry name" value="Transferase(Phosphotransferase) domain 1"/>
    <property type="match status" value="1"/>
</dbReference>
<comment type="catalytic activity">
    <reaction evidence="16">
        <text>L-threonyl-[protein] + ATP = O-phospho-L-threonyl-[protein] + ADP + H(+)</text>
        <dbReference type="Rhea" id="RHEA:46608"/>
        <dbReference type="Rhea" id="RHEA-COMP:11060"/>
        <dbReference type="Rhea" id="RHEA-COMP:11605"/>
        <dbReference type="ChEBI" id="CHEBI:15378"/>
        <dbReference type="ChEBI" id="CHEBI:30013"/>
        <dbReference type="ChEBI" id="CHEBI:30616"/>
        <dbReference type="ChEBI" id="CHEBI:61977"/>
        <dbReference type="ChEBI" id="CHEBI:456216"/>
        <dbReference type="EC" id="2.7.11.1"/>
    </reaction>
</comment>
<keyword evidence="15" id="KW-0325">Glycoprotein</keyword>
<gene>
    <name evidence="21" type="ORF">G4B88_026944</name>
</gene>
<dbReference type="GO" id="GO:0030247">
    <property type="term" value="F:polysaccharide binding"/>
    <property type="evidence" value="ECO:0007669"/>
    <property type="project" value="InterPro"/>
</dbReference>
<feature type="binding site" evidence="18">
    <location>
        <position position="368"/>
    </location>
    <ligand>
        <name>ATP</name>
        <dbReference type="ChEBI" id="CHEBI:30616"/>
    </ligand>
</feature>
<keyword evidence="5" id="KW-0808">Transferase</keyword>
<dbReference type="PROSITE" id="PS00108">
    <property type="entry name" value="PROTEIN_KINASE_ST"/>
    <property type="match status" value="1"/>
</dbReference>
<evidence type="ECO:0000256" key="14">
    <source>
        <dbReference type="ARBA" id="ARBA00023170"/>
    </source>
</evidence>
<feature type="transmembrane region" description="Helical" evidence="19">
    <location>
        <begin position="268"/>
        <end position="291"/>
    </location>
</feature>
<keyword evidence="12 19" id="KW-0472">Membrane</keyword>
<dbReference type="Pfam" id="PF13947">
    <property type="entry name" value="GUB_WAK_bind"/>
    <property type="match status" value="1"/>
</dbReference>
<dbReference type="Pfam" id="PF00069">
    <property type="entry name" value="Pkinase"/>
    <property type="match status" value="1"/>
</dbReference>
<dbReference type="AlphaFoldDB" id="A0A7J6EGJ7"/>
<comment type="subcellular location">
    <subcellularLocation>
        <location evidence="1">Membrane</location>
        <topology evidence="1">Single-pass type I membrane protein</topology>
    </subcellularLocation>
</comment>
<evidence type="ECO:0000313" key="21">
    <source>
        <dbReference type="EMBL" id="KAF4357565.1"/>
    </source>
</evidence>
<dbReference type="EMBL" id="JAATIQ010000403">
    <property type="protein sequence ID" value="KAF4357565.1"/>
    <property type="molecule type" value="Genomic_DNA"/>
</dbReference>
<dbReference type="InterPro" id="IPR008271">
    <property type="entry name" value="Ser/Thr_kinase_AS"/>
</dbReference>
<evidence type="ECO:0000256" key="9">
    <source>
        <dbReference type="ARBA" id="ARBA00022777"/>
    </source>
</evidence>
<dbReference type="GO" id="GO:0005524">
    <property type="term" value="F:ATP binding"/>
    <property type="evidence" value="ECO:0007669"/>
    <property type="project" value="UniProtKB-UniRule"/>
</dbReference>
<dbReference type="InterPro" id="IPR017441">
    <property type="entry name" value="Protein_kinase_ATP_BS"/>
</dbReference>
<dbReference type="Proteomes" id="UP000583929">
    <property type="component" value="Unassembled WGS sequence"/>
</dbReference>
<dbReference type="InterPro" id="IPR045874">
    <property type="entry name" value="LRK10/LRL21-25-like"/>
</dbReference>
<dbReference type="EC" id="2.7.11.1" evidence="2"/>
<dbReference type="PROSITE" id="PS50011">
    <property type="entry name" value="PROTEIN_KINASE_DOM"/>
    <property type="match status" value="1"/>
</dbReference>
<keyword evidence="22" id="KW-1185">Reference proteome</keyword>
<comment type="caution">
    <text evidence="21">The sequence shown here is derived from an EMBL/GenBank/DDBJ whole genome shotgun (WGS) entry which is preliminary data.</text>
</comment>
<evidence type="ECO:0000256" key="5">
    <source>
        <dbReference type="ARBA" id="ARBA00022679"/>
    </source>
</evidence>
<dbReference type="InterPro" id="IPR025287">
    <property type="entry name" value="WAK_GUB"/>
</dbReference>
<reference evidence="21 22" key="1">
    <citation type="journal article" date="2020" name="bioRxiv">
        <title>Sequence and annotation of 42 cannabis genomes reveals extensive copy number variation in cannabinoid synthesis and pathogen resistance genes.</title>
        <authorList>
            <person name="Mckernan K.J."/>
            <person name="Helbert Y."/>
            <person name="Kane L.T."/>
            <person name="Ebling H."/>
            <person name="Zhang L."/>
            <person name="Liu B."/>
            <person name="Eaton Z."/>
            <person name="Mclaughlin S."/>
            <person name="Kingan S."/>
            <person name="Baybayan P."/>
            <person name="Concepcion G."/>
            <person name="Jordan M."/>
            <person name="Riva A."/>
            <person name="Barbazuk W."/>
            <person name="Harkins T."/>
        </authorList>
    </citation>
    <scope>NUCLEOTIDE SEQUENCE [LARGE SCALE GENOMIC DNA]</scope>
    <source>
        <strain evidence="22">cv. Jamaican Lion 4</strain>
        <tissue evidence="21">Leaf</tissue>
    </source>
</reference>
<dbReference type="GO" id="GO:0004674">
    <property type="term" value="F:protein serine/threonine kinase activity"/>
    <property type="evidence" value="ECO:0007669"/>
    <property type="project" value="UniProtKB-KW"/>
</dbReference>
<keyword evidence="13" id="KW-1015">Disulfide bond</keyword>
<keyword evidence="10 18" id="KW-0067">ATP-binding</keyword>
<dbReference type="SUPFAM" id="SSF56112">
    <property type="entry name" value="Protein kinase-like (PK-like)"/>
    <property type="match status" value="1"/>
</dbReference>
<evidence type="ECO:0000256" key="10">
    <source>
        <dbReference type="ARBA" id="ARBA00022840"/>
    </source>
</evidence>
<dbReference type="InterPro" id="IPR000719">
    <property type="entry name" value="Prot_kinase_dom"/>
</dbReference>
<keyword evidence="7" id="KW-0732">Signal</keyword>
<dbReference type="GO" id="GO:0016020">
    <property type="term" value="C:membrane"/>
    <property type="evidence" value="ECO:0007669"/>
    <property type="project" value="UniProtKB-SubCell"/>
</dbReference>
<keyword evidence="4" id="KW-0245">EGF-like domain</keyword>
<dbReference type="PROSITE" id="PS00107">
    <property type="entry name" value="PROTEIN_KINASE_ATP"/>
    <property type="match status" value="1"/>
</dbReference>
<evidence type="ECO:0000256" key="13">
    <source>
        <dbReference type="ARBA" id="ARBA00023157"/>
    </source>
</evidence>
<proteinExistence type="predicted"/>
<feature type="domain" description="Protein kinase" evidence="20">
    <location>
        <begin position="340"/>
        <end position="626"/>
    </location>
</feature>
<evidence type="ECO:0000256" key="15">
    <source>
        <dbReference type="ARBA" id="ARBA00023180"/>
    </source>
</evidence>
<name>A0A7J6EGJ7_CANSA</name>
<evidence type="ECO:0000256" key="2">
    <source>
        <dbReference type="ARBA" id="ARBA00012513"/>
    </source>
</evidence>
<keyword evidence="3" id="KW-0723">Serine/threonine-protein kinase</keyword>
<keyword evidence="8 18" id="KW-0547">Nucleotide-binding</keyword>
<evidence type="ECO:0000256" key="19">
    <source>
        <dbReference type="SAM" id="Phobius"/>
    </source>
</evidence>
<evidence type="ECO:0000256" key="17">
    <source>
        <dbReference type="ARBA" id="ARBA00048679"/>
    </source>
</evidence>
<organism evidence="21 22">
    <name type="scientific">Cannabis sativa</name>
    <name type="common">Hemp</name>
    <name type="synonym">Marijuana</name>
    <dbReference type="NCBI Taxonomy" id="3483"/>
    <lineage>
        <taxon>Eukaryota</taxon>
        <taxon>Viridiplantae</taxon>
        <taxon>Streptophyta</taxon>
        <taxon>Embryophyta</taxon>
        <taxon>Tracheophyta</taxon>
        <taxon>Spermatophyta</taxon>
        <taxon>Magnoliopsida</taxon>
        <taxon>eudicotyledons</taxon>
        <taxon>Gunneridae</taxon>
        <taxon>Pentapetalae</taxon>
        <taxon>rosids</taxon>
        <taxon>fabids</taxon>
        <taxon>Rosales</taxon>
        <taxon>Cannabaceae</taxon>
        <taxon>Cannabis</taxon>
    </lineage>
</organism>
<sequence length="642" mass="72961">MLENEVMLFIILAFQSIFLIALSLSLDCNVSFFSCGNITNIDFPFWGESRPLHCGYPPLKLNCYRNQTTIELANIKYNVFELNKSSRILKLERSELFRGICSPGSKGMTGNIDLMPGLLEYAPGSGNMSFFYNCTKHGGNSVEIGDFSCPNGSIFKNGYYGLEMESRRCSWNVSVGIESRGIGFAQVDEAVRQGFQVSYTEASIGNCTACISKFNGFCDYDYNSTKFLCHHPKPPHQEYEKIVELTIFKYAIVETLCFPIERTPWKHYWTIAGVSLTAIIGVIAILIVFFYKKKSVSRKLISRKKRKRDRFHVEDLIKNNYASSFTLKRYTYANVKRMTNSFVEKIGEGGFSIVYKGHLSNGTLVAIKVLKEAKSNGQDFINEVASIGAIMHKNVVSLLGFCYEGNRRALIYEYMPRGSLDKFIFNHKNNNNTYNSRLEWKTLYEIAIGIARGLKYLHQDCSAAILHFDIKPHNILLDFDFSPKISDFGLAKLWQRDGSGVSLLKGRGTIGYTAPEMHNRNFGEVSYKSNVYSYGMMVLEMVGGRKNIDTSVSRTSAIYYPHWAHKHINDDDDGELLKNICEEIMENEDDEMLARKMIIVSLWCIQAMPSNRPSMFNVVQMMEGSLESLHMPPKPTLSLQKE</sequence>
<dbReference type="PANTHER" id="PTHR27009">
    <property type="entry name" value="RUST RESISTANCE KINASE LR10-RELATED"/>
    <property type="match status" value="1"/>
</dbReference>
<keyword evidence="6 19" id="KW-0812">Transmembrane</keyword>
<evidence type="ECO:0000256" key="7">
    <source>
        <dbReference type="ARBA" id="ARBA00022729"/>
    </source>
</evidence>
<evidence type="ECO:0000256" key="4">
    <source>
        <dbReference type="ARBA" id="ARBA00022536"/>
    </source>
</evidence>
<dbReference type="InterPro" id="IPR011009">
    <property type="entry name" value="Kinase-like_dom_sf"/>
</dbReference>
<evidence type="ECO:0000256" key="12">
    <source>
        <dbReference type="ARBA" id="ARBA00023136"/>
    </source>
</evidence>
<dbReference type="Pfam" id="PF14380">
    <property type="entry name" value="WAK_assoc"/>
    <property type="match status" value="1"/>
</dbReference>
<dbReference type="SMART" id="SM00220">
    <property type="entry name" value="S_TKc"/>
    <property type="match status" value="1"/>
</dbReference>
<keyword evidence="14" id="KW-0675">Receptor</keyword>
<dbReference type="InterPro" id="IPR032872">
    <property type="entry name" value="WAK_assoc_C"/>
</dbReference>
<protein>
    <recommendedName>
        <fullName evidence="2">non-specific serine/threonine protein kinase</fullName>
        <ecNumber evidence="2">2.7.11.1</ecNumber>
    </recommendedName>
</protein>
<evidence type="ECO:0000313" key="22">
    <source>
        <dbReference type="Proteomes" id="UP000583929"/>
    </source>
</evidence>
<evidence type="ECO:0000259" key="20">
    <source>
        <dbReference type="PROSITE" id="PS50011"/>
    </source>
</evidence>
<keyword evidence="9" id="KW-0418">Kinase</keyword>
<evidence type="ECO:0000256" key="18">
    <source>
        <dbReference type="PROSITE-ProRule" id="PRU10141"/>
    </source>
</evidence>
<evidence type="ECO:0000256" key="11">
    <source>
        <dbReference type="ARBA" id="ARBA00022989"/>
    </source>
</evidence>
<evidence type="ECO:0000256" key="6">
    <source>
        <dbReference type="ARBA" id="ARBA00022692"/>
    </source>
</evidence>
<dbReference type="FunFam" id="1.10.510.10:FF:000590">
    <property type="entry name" value="PR5-like receptor kinase"/>
    <property type="match status" value="1"/>
</dbReference>
<evidence type="ECO:0000256" key="8">
    <source>
        <dbReference type="ARBA" id="ARBA00022741"/>
    </source>
</evidence>